<protein>
    <submittedName>
        <fullName evidence="1">Uncharacterized protein</fullName>
    </submittedName>
</protein>
<organism evidence="1 2">
    <name type="scientific">Penstemon smallii</name>
    <dbReference type="NCBI Taxonomy" id="265156"/>
    <lineage>
        <taxon>Eukaryota</taxon>
        <taxon>Viridiplantae</taxon>
        <taxon>Streptophyta</taxon>
        <taxon>Embryophyta</taxon>
        <taxon>Tracheophyta</taxon>
        <taxon>Spermatophyta</taxon>
        <taxon>Magnoliopsida</taxon>
        <taxon>eudicotyledons</taxon>
        <taxon>Gunneridae</taxon>
        <taxon>Pentapetalae</taxon>
        <taxon>asterids</taxon>
        <taxon>lamiids</taxon>
        <taxon>Lamiales</taxon>
        <taxon>Plantaginaceae</taxon>
        <taxon>Cheloneae</taxon>
        <taxon>Penstemon</taxon>
    </lineage>
</organism>
<evidence type="ECO:0000313" key="1">
    <source>
        <dbReference type="EMBL" id="KAL3840382.1"/>
    </source>
</evidence>
<dbReference type="Proteomes" id="UP001634393">
    <property type="component" value="Unassembled WGS sequence"/>
</dbReference>
<accession>A0ABD3TVZ5</accession>
<proteinExistence type="predicted"/>
<gene>
    <name evidence="1" type="ORF">ACJIZ3_024973</name>
</gene>
<comment type="caution">
    <text evidence="1">The sequence shown here is derived from an EMBL/GenBank/DDBJ whole genome shotgun (WGS) entry which is preliminary data.</text>
</comment>
<dbReference type="EMBL" id="JBJXBP010000003">
    <property type="protein sequence ID" value="KAL3840382.1"/>
    <property type="molecule type" value="Genomic_DNA"/>
</dbReference>
<sequence length="62" mass="7256">MERRYGPNNFHALYILSYILLPYQSHQDLFVLIKENFRIDGQKMVGFSRTSGSQKDLSLSCE</sequence>
<dbReference type="AlphaFoldDB" id="A0ABD3TVZ5"/>
<reference evidence="1 2" key="1">
    <citation type="submission" date="2024-12" db="EMBL/GenBank/DDBJ databases">
        <title>The unique morphological basis and parallel evolutionary history of personate flowers in Penstemon.</title>
        <authorList>
            <person name="Depatie T.H."/>
            <person name="Wessinger C.A."/>
        </authorList>
    </citation>
    <scope>NUCLEOTIDE SEQUENCE [LARGE SCALE GENOMIC DNA]</scope>
    <source>
        <strain evidence="1">WTNN_2</strain>
        <tissue evidence="1">Leaf</tissue>
    </source>
</reference>
<evidence type="ECO:0000313" key="2">
    <source>
        <dbReference type="Proteomes" id="UP001634393"/>
    </source>
</evidence>
<keyword evidence="2" id="KW-1185">Reference proteome</keyword>
<name>A0ABD3TVZ5_9LAMI</name>